<accession>A0A1V4BZQ8</accession>
<dbReference type="RefSeq" id="WP_079205519.1">
    <property type="nucleotide sequence ID" value="NZ_MVGR01000001.1"/>
</dbReference>
<reference evidence="1 2" key="1">
    <citation type="submission" date="2017-02" db="EMBL/GenBank/DDBJ databases">
        <title>Genome sequence of Microcystis aeruginosa KW.</title>
        <authorList>
            <person name="Oh H.-M."/>
            <person name="Ahn C.-Y."/>
            <person name="Jeong H."/>
            <person name="Srivastava A."/>
            <person name="Lee H.-G."/>
            <person name="Kang S.-R."/>
        </authorList>
    </citation>
    <scope>NUCLEOTIDE SEQUENCE [LARGE SCALE GENOMIC DNA]</scope>
    <source>
        <strain evidence="1 2">KW</strain>
    </source>
</reference>
<dbReference type="AlphaFoldDB" id="A0A1V4BZQ8"/>
<organism evidence="1 2">
    <name type="scientific">Microcystis aeruginosa KW</name>
    <dbReference type="NCBI Taxonomy" id="1960155"/>
    <lineage>
        <taxon>Bacteria</taxon>
        <taxon>Bacillati</taxon>
        <taxon>Cyanobacteriota</taxon>
        <taxon>Cyanophyceae</taxon>
        <taxon>Oscillatoriophycideae</taxon>
        <taxon>Chroococcales</taxon>
        <taxon>Microcystaceae</taxon>
        <taxon>Microcystis</taxon>
    </lineage>
</organism>
<comment type="caution">
    <text evidence="1">The sequence shown here is derived from an EMBL/GenBank/DDBJ whole genome shotgun (WGS) entry which is preliminary data.</text>
</comment>
<dbReference type="Proteomes" id="UP000189835">
    <property type="component" value="Unassembled WGS sequence"/>
</dbReference>
<dbReference type="EMBL" id="MVGR01000001">
    <property type="protein sequence ID" value="OPF20118.1"/>
    <property type="molecule type" value="Genomic_DNA"/>
</dbReference>
<evidence type="ECO:0000313" key="2">
    <source>
        <dbReference type="Proteomes" id="UP000189835"/>
    </source>
</evidence>
<protein>
    <submittedName>
        <fullName evidence="1">Uncharacterized protein</fullName>
    </submittedName>
</protein>
<proteinExistence type="predicted"/>
<sequence>MSEAVVTLLRQFKKLSAREKSEFLSASLSPTGDYGDWSNDDAVLFAAQSFARLDAEEEADGESEVSS</sequence>
<gene>
    <name evidence="1" type="ORF">B1L04_01240</name>
</gene>
<name>A0A1V4BZQ8_MICAE</name>
<evidence type="ECO:0000313" key="1">
    <source>
        <dbReference type="EMBL" id="OPF20118.1"/>
    </source>
</evidence>